<dbReference type="EMBL" id="CP015231">
    <property type="protein sequence ID" value="ANP43268.1"/>
    <property type="molecule type" value="Genomic_DNA"/>
</dbReference>
<dbReference type="KEGG" id="rmb:K529_021160"/>
<feature type="region of interest" description="Disordered" evidence="1">
    <location>
        <begin position="451"/>
        <end position="470"/>
    </location>
</feature>
<dbReference type="RefSeq" id="WP_005613828.1">
    <property type="nucleotide sequence ID" value="NZ_CP015231.1"/>
</dbReference>
<evidence type="ECO:0000313" key="4">
    <source>
        <dbReference type="Proteomes" id="UP000013243"/>
    </source>
</evidence>
<evidence type="ECO:0000313" key="3">
    <source>
        <dbReference type="EMBL" id="ANP43268.1"/>
    </source>
</evidence>
<dbReference type="GeneID" id="28252401"/>
<accession>A0A1B1A9S4</accession>
<dbReference type="AlphaFoldDB" id="A0A1B1A9S4"/>
<gene>
    <name evidence="3" type="ORF">K529_021160</name>
</gene>
<feature type="domain" description="T6SS Phospholipase effector Tle1-like catalytic" evidence="2">
    <location>
        <begin position="198"/>
        <end position="285"/>
    </location>
</feature>
<dbReference type="OrthoDB" id="4378831at2"/>
<name>A0A1B1A9S4_9RHOB</name>
<geneLocation type="plasmid" evidence="3 4">
    <name>unnamed1</name>
</geneLocation>
<dbReference type="InterPro" id="IPR018712">
    <property type="entry name" value="Tle1-like_cat"/>
</dbReference>
<organism evidence="3 4">
    <name type="scientific">Tritonibacter mobilis F1926</name>
    <dbReference type="NCBI Taxonomy" id="1265309"/>
    <lineage>
        <taxon>Bacteria</taxon>
        <taxon>Pseudomonadati</taxon>
        <taxon>Pseudomonadota</taxon>
        <taxon>Alphaproteobacteria</taxon>
        <taxon>Rhodobacterales</taxon>
        <taxon>Paracoccaceae</taxon>
        <taxon>Tritonibacter</taxon>
    </lineage>
</organism>
<reference evidence="3 4" key="1">
    <citation type="journal article" date="2016" name="ISME J.">
        <title>Global occurrence and heterogeneity of the Roseobacter-clade species Ruegeria mobilis.</title>
        <authorList>
            <person name="Sonnenschein E."/>
            <person name="Gram L."/>
        </authorList>
    </citation>
    <scope>NUCLEOTIDE SEQUENCE [LARGE SCALE GENOMIC DNA]</scope>
    <source>
        <strain evidence="3 4">F1926</strain>
        <plasmid evidence="3 4">unnamed1</plasmid>
    </source>
</reference>
<sequence>MSLTESASQQSQGLNRSAGNIAQTCPAVTLEIGVFFDGTGNNAANVRGPSSDYSDSYNSSLTNVVLLNDLYQYSSRYWTRNSCGYAIKRDRIYMEGIGTTAGEADWNPRNKTGAAVGMGPTGVEARVFDACVEVGNRVRRLSPGVEPTEVVLDVFGFSRGAAAARYFVNCFRQGFIEYDALDYSLLRGVHVDHNRASLPAGRNVRIRFVGIFDTVAAVGLGTNDDNGPVNVHMSTSQADGIMHLVAENEYRENFRLNHNTPGGGPYQSCTGAHSDIGGGYAGTGSEALVEKARTRTFHSRADAEAARAADVAEAAAARDSLESFYVSEGWIDRGDPRGGLINEPGPIRETPAPGLAGFVASTYSYTTAARLDRPWVQLGLSRIPLAMMYDAAVAGGVPLGDLPTSGEYAIPGDLQTLAQTMRSGGTPSADMRRVALRDFGHMSSNFDKIGMSPEPGFERSIDWNEAGQAK</sequence>
<evidence type="ECO:0000256" key="1">
    <source>
        <dbReference type="SAM" id="MobiDB-lite"/>
    </source>
</evidence>
<dbReference type="PANTHER" id="PTHR33840:SF1">
    <property type="entry name" value="TLE1 PHOSPHOLIPASE DOMAIN-CONTAINING PROTEIN"/>
    <property type="match status" value="1"/>
</dbReference>
<dbReference type="PANTHER" id="PTHR33840">
    <property type="match status" value="1"/>
</dbReference>
<protein>
    <submittedName>
        <fullName evidence="3">Rhs element Vgr protein</fullName>
    </submittedName>
</protein>
<evidence type="ECO:0000259" key="2">
    <source>
        <dbReference type="Pfam" id="PF09994"/>
    </source>
</evidence>
<dbReference type="Proteomes" id="UP000013243">
    <property type="component" value="Plasmid unnamed1"/>
</dbReference>
<dbReference type="Pfam" id="PF09994">
    <property type="entry name" value="T6SS_Tle1-like_cat"/>
    <property type="match status" value="1"/>
</dbReference>
<proteinExistence type="predicted"/>
<keyword evidence="3" id="KW-0614">Plasmid</keyword>